<dbReference type="GO" id="GO:0046167">
    <property type="term" value="P:glycerol-3-phosphate biosynthetic process"/>
    <property type="evidence" value="ECO:0007669"/>
    <property type="project" value="TreeGrafter"/>
</dbReference>
<dbReference type="EMBL" id="CADCXV010000058">
    <property type="protein sequence ID" value="CAB0028031.1"/>
    <property type="molecule type" value="Genomic_DNA"/>
</dbReference>
<evidence type="ECO:0000256" key="14">
    <source>
        <dbReference type="ARBA" id="ARBA00022840"/>
    </source>
</evidence>
<organism evidence="26 27">
    <name type="scientific">Trichogramma brassicae</name>
    <dbReference type="NCBI Taxonomy" id="86971"/>
    <lineage>
        <taxon>Eukaryota</taxon>
        <taxon>Metazoa</taxon>
        <taxon>Ecdysozoa</taxon>
        <taxon>Arthropoda</taxon>
        <taxon>Hexapoda</taxon>
        <taxon>Insecta</taxon>
        <taxon>Pterygota</taxon>
        <taxon>Neoptera</taxon>
        <taxon>Endopterygota</taxon>
        <taxon>Hymenoptera</taxon>
        <taxon>Apocrita</taxon>
        <taxon>Proctotrupomorpha</taxon>
        <taxon>Chalcidoidea</taxon>
        <taxon>Trichogrammatidae</taxon>
        <taxon>Trichogramma</taxon>
    </lineage>
</organism>
<keyword evidence="10" id="KW-0732">Signal</keyword>
<dbReference type="InterPro" id="IPR037444">
    <property type="entry name" value="GK5"/>
</dbReference>
<keyword evidence="9 23" id="KW-0812">Transmembrane</keyword>
<keyword evidence="14" id="KW-0067">ATP-binding</keyword>
<dbReference type="Pfam" id="PF02782">
    <property type="entry name" value="FGGY_C"/>
    <property type="match status" value="1"/>
</dbReference>
<dbReference type="Proteomes" id="UP000479190">
    <property type="component" value="Unassembled WGS sequence"/>
</dbReference>
<evidence type="ECO:0000256" key="19">
    <source>
        <dbReference type="ARBA" id="ARBA00045165"/>
    </source>
</evidence>
<dbReference type="SUPFAM" id="SSF53067">
    <property type="entry name" value="Actin-like ATPase domain"/>
    <property type="match status" value="2"/>
</dbReference>
<feature type="transmembrane region" description="Helical" evidence="23">
    <location>
        <begin position="627"/>
        <end position="652"/>
    </location>
</feature>
<evidence type="ECO:0000256" key="9">
    <source>
        <dbReference type="ARBA" id="ARBA00022692"/>
    </source>
</evidence>
<comment type="pathway">
    <text evidence="3">Polyol metabolism; glycerol degradation via glycerol kinase pathway; sn-glycerol 3-phosphate from glycerol: step 1/1.</text>
</comment>
<keyword evidence="7" id="KW-0963">Cytoplasm</keyword>
<evidence type="ECO:0000256" key="15">
    <source>
        <dbReference type="ARBA" id="ARBA00022989"/>
    </source>
</evidence>
<proteinExistence type="inferred from homology"/>
<dbReference type="OrthoDB" id="6278781at2759"/>
<keyword evidence="17" id="KW-0325">Glycoprotein</keyword>
<dbReference type="PANTHER" id="PTHR10196:SF68">
    <property type="entry name" value="GLYCEROL KINASE 5-RELATED"/>
    <property type="match status" value="1"/>
</dbReference>
<evidence type="ECO:0000256" key="11">
    <source>
        <dbReference type="ARBA" id="ARBA00022741"/>
    </source>
</evidence>
<feature type="transmembrane region" description="Helical" evidence="23">
    <location>
        <begin position="814"/>
        <end position="833"/>
    </location>
</feature>
<evidence type="ECO:0000256" key="7">
    <source>
        <dbReference type="ARBA" id="ARBA00022490"/>
    </source>
</evidence>
<dbReference type="Pfam" id="PF00370">
    <property type="entry name" value="FGGY_N"/>
    <property type="match status" value="1"/>
</dbReference>
<dbReference type="AlphaFoldDB" id="A0A6H5HT96"/>
<dbReference type="UniPathway" id="UPA00618">
    <property type="reaction ID" value="UER00672"/>
</dbReference>
<evidence type="ECO:0000256" key="17">
    <source>
        <dbReference type="ARBA" id="ARBA00023180"/>
    </source>
</evidence>
<evidence type="ECO:0000313" key="26">
    <source>
        <dbReference type="EMBL" id="CAB0028031.1"/>
    </source>
</evidence>
<comment type="subcellular location">
    <subcellularLocation>
        <location evidence="2">Cytoplasm</location>
    </subcellularLocation>
    <subcellularLocation>
        <location evidence="1">Membrane</location>
        <topology evidence="1">Multi-pass membrane protein</topology>
    </subcellularLocation>
</comment>
<dbReference type="GO" id="GO:0016020">
    <property type="term" value="C:membrane"/>
    <property type="evidence" value="ECO:0007669"/>
    <property type="project" value="UniProtKB-SubCell"/>
</dbReference>
<feature type="region of interest" description="Disordered" evidence="22">
    <location>
        <begin position="686"/>
        <end position="709"/>
    </location>
</feature>
<evidence type="ECO:0000256" key="22">
    <source>
        <dbReference type="SAM" id="MobiDB-lite"/>
    </source>
</evidence>
<evidence type="ECO:0000256" key="8">
    <source>
        <dbReference type="ARBA" id="ARBA00022679"/>
    </source>
</evidence>
<dbReference type="GO" id="GO:0004370">
    <property type="term" value="F:glycerol kinase activity"/>
    <property type="evidence" value="ECO:0007669"/>
    <property type="project" value="UniProtKB-EC"/>
</dbReference>
<gene>
    <name evidence="26" type="ORF">TBRA_LOCUS261</name>
</gene>
<evidence type="ECO:0000259" key="25">
    <source>
        <dbReference type="Pfam" id="PF02782"/>
    </source>
</evidence>
<dbReference type="FunFam" id="3.30.420.40:FF:000104">
    <property type="entry name" value="putative glycerol kinase 5"/>
    <property type="match status" value="1"/>
</dbReference>
<evidence type="ECO:0000259" key="24">
    <source>
        <dbReference type="Pfam" id="PF00370"/>
    </source>
</evidence>
<dbReference type="InterPro" id="IPR018484">
    <property type="entry name" value="FGGY_N"/>
</dbReference>
<evidence type="ECO:0000256" key="12">
    <source>
        <dbReference type="ARBA" id="ARBA00022777"/>
    </source>
</evidence>
<feature type="domain" description="Carbohydrate kinase FGGY N-terminal" evidence="24">
    <location>
        <begin position="46"/>
        <end position="306"/>
    </location>
</feature>
<evidence type="ECO:0000256" key="1">
    <source>
        <dbReference type="ARBA" id="ARBA00004141"/>
    </source>
</evidence>
<feature type="domain" description="Carbohydrate kinase FGGY C-terminal" evidence="25">
    <location>
        <begin position="317"/>
        <end position="501"/>
    </location>
</feature>
<evidence type="ECO:0000256" key="2">
    <source>
        <dbReference type="ARBA" id="ARBA00004496"/>
    </source>
</evidence>
<evidence type="ECO:0000256" key="13">
    <source>
        <dbReference type="ARBA" id="ARBA00022798"/>
    </source>
</evidence>
<reference evidence="26 27" key="1">
    <citation type="submission" date="2020-02" db="EMBL/GenBank/DDBJ databases">
        <authorList>
            <person name="Ferguson B K."/>
        </authorList>
    </citation>
    <scope>NUCLEOTIDE SEQUENCE [LARGE SCALE GENOMIC DNA]</scope>
</reference>
<feature type="transmembrane region" description="Helical" evidence="23">
    <location>
        <begin position="854"/>
        <end position="874"/>
    </location>
</feature>
<dbReference type="FunFam" id="3.30.420.40:FF:000102">
    <property type="entry name" value="Putative glycerol kinase 5"/>
    <property type="match status" value="1"/>
</dbReference>
<keyword evidence="12 21" id="KW-0418">Kinase</keyword>
<evidence type="ECO:0000256" key="3">
    <source>
        <dbReference type="ARBA" id="ARBA00005190"/>
    </source>
</evidence>
<dbReference type="GO" id="GO:0006641">
    <property type="term" value="P:triglyceride metabolic process"/>
    <property type="evidence" value="ECO:0007669"/>
    <property type="project" value="TreeGrafter"/>
</dbReference>
<feature type="transmembrane region" description="Helical" evidence="23">
    <location>
        <begin position="760"/>
        <end position="780"/>
    </location>
</feature>
<keyword evidence="27" id="KW-1185">Reference proteome</keyword>
<evidence type="ECO:0000313" key="27">
    <source>
        <dbReference type="Proteomes" id="UP000479190"/>
    </source>
</evidence>
<dbReference type="EC" id="2.7.1.30" evidence="6"/>
<dbReference type="InterPro" id="IPR018485">
    <property type="entry name" value="FGGY_C"/>
</dbReference>
<dbReference type="PANTHER" id="PTHR10196">
    <property type="entry name" value="SUGAR KINASE"/>
    <property type="match status" value="1"/>
</dbReference>
<evidence type="ECO:0000256" key="21">
    <source>
        <dbReference type="RuleBase" id="RU003733"/>
    </source>
</evidence>
<name>A0A6H5HT96_9HYME</name>
<comment type="similarity">
    <text evidence="4">Belongs to the SID1 family.</text>
</comment>
<keyword evidence="16 23" id="KW-0472">Membrane</keyword>
<keyword evidence="15 23" id="KW-1133">Transmembrane helix</keyword>
<comment type="function">
    <text evidence="19">Skin-specific kinase that plays a key role in glycerol metabolism, catalyzing its phosphorylation to produce sn-glycerol 3-phosphate. Involved in skin-specific regulation of sterol regulatory element-binding protein (SREBP) processing and lipid biosynthesis.</text>
</comment>
<evidence type="ECO:0000256" key="5">
    <source>
        <dbReference type="ARBA" id="ARBA00009156"/>
    </source>
</evidence>
<dbReference type="InterPro" id="IPR025958">
    <property type="entry name" value="SID1_TM_fam"/>
</dbReference>
<evidence type="ECO:0000256" key="16">
    <source>
        <dbReference type="ARBA" id="ARBA00023136"/>
    </source>
</evidence>
<evidence type="ECO:0000256" key="18">
    <source>
        <dbReference type="ARBA" id="ARBA00033026"/>
    </source>
</evidence>
<dbReference type="GO" id="GO:0005524">
    <property type="term" value="F:ATP binding"/>
    <property type="evidence" value="ECO:0007669"/>
    <property type="project" value="UniProtKB-KW"/>
</dbReference>
<evidence type="ECO:0000256" key="20">
    <source>
        <dbReference type="ARBA" id="ARBA00047192"/>
    </source>
</evidence>
<dbReference type="GO" id="GO:0005739">
    <property type="term" value="C:mitochondrion"/>
    <property type="evidence" value="ECO:0007669"/>
    <property type="project" value="TreeGrafter"/>
</dbReference>
<keyword evidence="8 21" id="KW-0808">Transferase</keyword>
<accession>A0A6H5HT96</accession>
<evidence type="ECO:0000256" key="4">
    <source>
        <dbReference type="ARBA" id="ARBA00006618"/>
    </source>
</evidence>
<dbReference type="PROSITE" id="PS00445">
    <property type="entry name" value="FGGY_KINASES_2"/>
    <property type="match status" value="1"/>
</dbReference>
<evidence type="ECO:0000256" key="10">
    <source>
        <dbReference type="ARBA" id="ARBA00022729"/>
    </source>
</evidence>
<dbReference type="Pfam" id="PF13965">
    <property type="entry name" value="SID-1_RNA_chan"/>
    <property type="match status" value="1"/>
</dbReference>
<dbReference type="InterPro" id="IPR043129">
    <property type="entry name" value="ATPase_NBD"/>
</dbReference>
<dbReference type="GO" id="GO:0019563">
    <property type="term" value="P:glycerol catabolic process"/>
    <property type="evidence" value="ECO:0007669"/>
    <property type="project" value="UniProtKB-UniPathway"/>
</dbReference>
<dbReference type="Gene3D" id="3.30.420.40">
    <property type="match status" value="2"/>
</dbReference>
<evidence type="ECO:0000256" key="6">
    <source>
        <dbReference type="ARBA" id="ARBA00012099"/>
    </source>
</evidence>
<dbReference type="CDD" id="cd07793">
    <property type="entry name" value="ASKHA_NBD_FGGY_GK5-like"/>
    <property type="match status" value="1"/>
</dbReference>
<evidence type="ECO:0000256" key="23">
    <source>
        <dbReference type="SAM" id="Phobius"/>
    </source>
</evidence>
<keyword evidence="11" id="KW-0547">Nucleotide-binding</keyword>
<keyword evidence="13" id="KW-0319">Glycerol metabolism</keyword>
<comment type="similarity">
    <text evidence="5 21">Belongs to the FGGY kinase family.</text>
</comment>
<protein>
    <recommendedName>
        <fullName evidence="20">Glycerol kinase 5</fullName>
        <ecNumber evidence="6">2.7.1.30</ecNumber>
    </recommendedName>
    <alternativeName>
        <fullName evidence="18">ATP:glycerol 3-phosphotransferase 5</fullName>
    </alternativeName>
</protein>
<dbReference type="InterPro" id="IPR018483">
    <property type="entry name" value="Carb_kinase_FGGY_CS"/>
</dbReference>
<sequence>MHTTAAATIKSVTTRGIHDERGVRNSVFIQSRVRAHTAHRSSSMRYIASLDVGTTSIRCHILDEKGQTVAAVSEKVKLLYPQAGYVEIDPDWLWNAVLRVAQQSLKESGLKASQIKTLGISTQRCTLITWNAETGVPYHNFITWKDLRAKDLVSEWNRSFTMGALRLGAKILYRLSRNKRYLAASCLQFMNTQMTLRLVWVLENIVGLRKDAENGKAVFGGVDSWLLYKLTGRHVMDVSSASATGLYDPFTMEWGVWAQKLFNLPVTIFPEVVDTSGDFGNATAELFGVEVPIGCSMADQSASLYGSACTKFGDIKLTMGTGSFMNVNTGDELRVSISGLYPLLGWKIGSEKAYVFEGASNDTGAVIEWAGYAEFIKNPGDLFDLASSVKDSDGVYFIPAFSGLQAPINNPKAAAGFIGIKPTTEVAHVFRSMLESLVFRVLLIFETIERETKLSYKTIKVDGGVSNNAFVMQLLADLTGLEVERSTSTEMSILGTAFLAGLHQVEVRTHLIFGISAVIWSIVYDFVGSDYDLEFVNEAPAFKPEIPWRSMLSSLPVWTLIMSHTTIFVLHEMVLLDERKNYPDGFFIVLIVNADDKLCYEGDEDAPEDRKKVVSLIIEKGITNKEYYIATFATAIVIVAFCAMFFGITIYFEFHDHRRFKHVADQPDAAEVQVQVRTMRYRPNSELDQNNESQQQEQQHKQQQRRPVESLDIESISAVVDRPAMSYEVVNRTCVTPHKLVLCELSKKEPENLRKDSQLYMYYLVTIAIFYAAPVVQLVITDQIMLHMTGNHDLCYYNFLCSHPLMKLSDFNHVFSNLGYVMLGTLFMTIVYTRERKCADWDECNMEHGIPPHYGLYYSMGFALIMEGIMSGSYHVCPSHSAFQFGERFAICYTNGTRRGQSPFI</sequence>